<dbReference type="Pfam" id="PF00240">
    <property type="entry name" value="ubiquitin"/>
    <property type="match status" value="1"/>
</dbReference>
<evidence type="ECO:0000256" key="5">
    <source>
        <dbReference type="ARBA" id="ARBA00023242"/>
    </source>
</evidence>
<dbReference type="GO" id="GO:0005634">
    <property type="term" value="C:nucleus"/>
    <property type="evidence" value="ECO:0007669"/>
    <property type="project" value="UniProtKB-SubCell"/>
</dbReference>
<gene>
    <name evidence="8" type="ORF">PGLA2088_LOCUS28182</name>
</gene>
<dbReference type="Gene3D" id="3.10.20.90">
    <property type="entry name" value="Phosphatidylinositol 3-kinase Catalytic Subunit, Chain A, domain 1"/>
    <property type="match status" value="1"/>
</dbReference>
<dbReference type="SUPFAM" id="SSF48403">
    <property type="entry name" value="Ankyrin repeat"/>
    <property type="match status" value="1"/>
</dbReference>
<dbReference type="InterPro" id="IPR036770">
    <property type="entry name" value="Ankyrin_rpt-contain_sf"/>
</dbReference>
<dbReference type="InterPro" id="IPR050158">
    <property type="entry name" value="Ubiquitin_ubiquitin-like"/>
</dbReference>
<dbReference type="Gene3D" id="1.25.40.20">
    <property type="entry name" value="Ankyrin repeat-containing domain"/>
    <property type="match status" value="1"/>
</dbReference>
<dbReference type="EMBL" id="CAJNNW010027764">
    <property type="protein sequence ID" value="CAE8693053.1"/>
    <property type="molecule type" value="Genomic_DNA"/>
</dbReference>
<protein>
    <recommendedName>
        <fullName evidence="7">Ubiquitin-like domain-containing protein</fullName>
    </recommendedName>
</protein>
<dbReference type="AlphaFoldDB" id="A0A813JZ85"/>
<keyword evidence="3" id="KW-0963">Cytoplasm</keyword>
<dbReference type="PROSITE" id="PS00299">
    <property type="entry name" value="UBIQUITIN_1"/>
    <property type="match status" value="1"/>
</dbReference>
<evidence type="ECO:0000256" key="2">
    <source>
        <dbReference type="ARBA" id="ARBA00004496"/>
    </source>
</evidence>
<dbReference type="FunFam" id="3.10.20.90:FF:000014">
    <property type="entry name" value="Ubiquitin-60S ribosomal L40 fusion"/>
    <property type="match status" value="1"/>
</dbReference>
<comment type="caution">
    <text evidence="8">The sequence shown here is derived from an EMBL/GenBank/DDBJ whole genome shotgun (WGS) entry which is preliminary data.</text>
</comment>
<accession>A0A813JZ85</accession>
<dbReference type="Proteomes" id="UP000626109">
    <property type="component" value="Unassembled WGS sequence"/>
</dbReference>
<dbReference type="InterPro" id="IPR019954">
    <property type="entry name" value="Ubiquitin_CS"/>
</dbReference>
<dbReference type="SUPFAM" id="SSF54236">
    <property type="entry name" value="Ubiquitin-like"/>
    <property type="match status" value="1"/>
</dbReference>
<dbReference type="Pfam" id="PF09055">
    <property type="entry name" value="Sod_Ni"/>
    <property type="match status" value="1"/>
</dbReference>
<dbReference type="InterPro" id="IPR014123">
    <property type="entry name" value="Superoxide_dismutase_Ni-type"/>
</dbReference>
<dbReference type="GO" id="GO:0016151">
    <property type="term" value="F:nickel cation binding"/>
    <property type="evidence" value="ECO:0007669"/>
    <property type="project" value="InterPro"/>
</dbReference>
<dbReference type="GO" id="GO:0005737">
    <property type="term" value="C:cytoplasm"/>
    <property type="evidence" value="ECO:0007669"/>
    <property type="project" value="UniProtKB-SubCell"/>
</dbReference>
<evidence type="ECO:0000259" key="7">
    <source>
        <dbReference type="PROSITE" id="PS50053"/>
    </source>
</evidence>
<keyword evidence="5" id="KW-0539">Nucleus</keyword>
<dbReference type="Pfam" id="PF12796">
    <property type="entry name" value="Ank_2"/>
    <property type="match status" value="1"/>
</dbReference>
<sequence>MELELIPGSEASAPEASKSAKDAAIENRIGMPQKLTGPPRGKLRFRASAVYKEVLADHLLPAGLEIQMDVATGKNLARLCHGQSADYALSKDNYAMVGDALRAAATHGQADLVKALVATCFYDSATMLPALLEASSKGYLEVVEALLKGDMSKADPVAVDEKEGKSALHRAMVNGHEDICMRMIDALPSAAAARPLNKQGLDPFAATREEDLGPVAKRMEKKRGFSAACRPEGGAGSTLDAPMQLRLDLRHILEQEFVSYCLAEAPSHLPAFLAFTAMQIFVKTLTGKTITLDVEASDTIDNVKAKIQDKEGIPPDQQRLIFAGKQLEDGRTLSDYNIQKESTLHLVLRLRGGHCQVPCGIFDDPKLVADIKEAAATIKKAMIQINELSASVTALNINQITRWVNTKEEHAGKIITLVAEYCLCQRVKPVSDPKTPFKSEADYAAALEAHHKLLLAAVKCKQTVDPANAEALEAATITMAKMYMPA</sequence>
<dbReference type="InterPro" id="IPR000626">
    <property type="entry name" value="Ubiquitin-like_dom"/>
</dbReference>
<dbReference type="PANTHER" id="PTHR10666">
    <property type="entry name" value="UBIQUITIN"/>
    <property type="match status" value="1"/>
</dbReference>
<dbReference type="CDD" id="cd01803">
    <property type="entry name" value="Ubl_ubiquitin"/>
    <property type="match status" value="1"/>
</dbReference>
<evidence type="ECO:0000256" key="1">
    <source>
        <dbReference type="ARBA" id="ARBA00004123"/>
    </source>
</evidence>
<evidence type="ECO:0000313" key="9">
    <source>
        <dbReference type="Proteomes" id="UP000626109"/>
    </source>
</evidence>
<comment type="subcellular location">
    <subcellularLocation>
        <location evidence="2">Cytoplasm</location>
    </subcellularLocation>
    <subcellularLocation>
        <location evidence="1">Nucleus</location>
    </subcellularLocation>
</comment>
<dbReference type="InterPro" id="IPR036502">
    <property type="entry name" value="NiSOD_sf"/>
</dbReference>
<name>A0A813JZ85_POLGL</name>
<dbReference type="InterPro" id="IPR029071">
    <property type="entry name" value="Ubiquitin-like_domsf"/>
</dbReference>
<dbReference type="Gene3D" id="1.20.120.400">
    <property type="entry name" value="Nickel-containing superoxide dismutase"/>
    <property type="match status" value="1"/>
</dbReference>
<dbReference type="PROSITE" id="PS50053">
    <property type="entry name" value="UBIQUITIN_2"/>
    <property type="match status" value="1"/>
</dbReference>
<evidence type="ECO:0000313" key="8">
    <source>
        <dbReference type="EMBL" id="CAE8693053.1"/>
    </source>
</evidence>
<dbReference type="InterPro" id="IPR019956">
    <property type="entry name" value="Ubiquitin_dom"/>
</dbReference>
<dbReference type="PRINTS" id="PR00348">
    <property type="entry name" value="UBIQUITIN"/>
</dbReference>
<evidence type="ECO:0000256" key="4">
    <source>
        <dbReference type="ARBA" id="ARBA00022499"/>
    </source>
</evidence>
<feature type="domain" description="Ubiquitin-like" evidence="7">
    <location>
        <begin position="278"/>
        <end position="353"/>
    </location>
</feature>
<keyword evidence="4" id="KW-1017">Isopeptide bond</keyword>
<proteinExistence type="predicted"/>
<feature type="region of interest" description="Disordered" evidence="6">
    <location>
        <begin position="1"/>
        <end position="21"/>
    </location>
</feature>
<dbReference type="InterPro" id="IPR002110">
    <property type="entry name" value="Ankyrin_rpt"/>
</dbReference>
<dbReference type="SMART" id="SM00213">
    <property type="entry name" value="UBQ"/>
    <property type="match status" value="1"/>
</dbReference>
<dbReference type="GO" id="GO:0004784">
    <property type="term" value="F:superoxide dismutase activity"/>
    <property type="evidence" value="ECO:0007669"/>
    <property type="project" value="InterPro"/>
</dbReference>
<evidence type="ECO:0000256" key="3">
    <source>
        <dbReference type="ARBA" id="ARBA00022490"/>
    </source>
</evidence>
<evidence type="ECO:0000256" key="6">
    <source>
        <dbReference type="SAM" id="MobiDB-lite"/>
    </source>
</evidence>
<reference evidence="8" key="1">
    <citation type="submission" date="2021-02" db="EMBL/GenBank/DDBJ databases">
        <authorList>
            <person name="Dougan E. K."/>
            <person name="Rhodes N."/>
            <person name="Thang M."/>
            <person name="Chan C."/>
        </authorList>
    </citation>
    <scope>NUCLEOTIDE SEQUENCE</scope>
</reference>
<organism evidence="8 9">
    <name type="scientific">Polarella glacialis</name>
    <name type="common">Dinoflagellate</name>
    <dbReference type="NCBI Taxonomy" id="89957"/>
    <lineage>
        <taxon>Eukaryota</taxon>
        <taxon>Sar</taxon>
        <taxon>Alveolata</taxon>
        <taxon>Dinophyceae</taxon>
        <taxon>Suessiales</taxon>
        <taxon>Suessiaceae</taxon>
        <taxon>Polarella</taxon>
    </lineage>
</organism>